<proteinExistence type="predicted"/>
<organism evidence="8 9">
    <name type="scientific">Rhizopus microsporus</name>
    <dbReference type="NCBI Taxonomy" id="58291"/>
    <lineage>
        <taxon>Eukaryota</taxon>
        <taxon>Fungi</taxon>
        <taxon>Fungi incertae sedis</taxon>
        <taxon>Mucoromycota</taxon>
        <taxon>Mucoromycotina</taxon>
        <taxon>Mucoromycetes</taxon>
        <taxon>Mucorales</taxon>
        <taxon>Mucorineae</taxon>
        <taxon>Rhizopodaceae</taxon>
        <taxon>Rhizopus</taxon>
    </lineage>
</organism>
<dbReference type="InterPro" id="IPR003807">
    <property type="entry name" value="DUF202"/>
</dbReference>
<evidence type="ECO:0000256" key="1">
    <source>
        <dbReference type="ARBA" id="ARBA00004651"/>
    </source>
</evidence>
<accession>A0A1X0S6A7</accession>
<evidence type="ECO:0000313" key="9">
    <source>
        <dbReference type="Proteomes" id="UP000242381"/>
    </source>
</evidence>
<evidence type="ECO:0000256" key="2">
    <source>
        <dbReference type="ARBA" id="ARBA00022475"/>
    </source>
</evidence>
<dbReference type="OMA" id="ERNFLAW"/>
<evidence type="ECO:0000259" key="7">
    <source>
        <dbReference type="Pfam" id="PF02656"/>
    </source>
</evidence>
<dbReference type="InterPro" id="IPR052053">
    <property type="entry name" value="IM_YidH-like"/>
</dbReference>
<reference evidence="8 9" key="1">
    <citation type="journal article" date="2016" name="Proc. Natl. Acad. Sci. U.S.A.">
        <title>Lipid metabolic changes in an early divergent fungus govern the establishment of a mutualistic symbiosis with endobacteria.</title>
        <authorList>
            <person name="Lastovetsky O.A."/>
            <person name="Gaspar M.L."/>
            <person name="Mondo S.J."/>
            <person name="LaButti K.M."/>
            <person name="Sandor L."/>
            <person name="Grigoriev I.V."/>
            <person name="Henry S.A."/>
            <person name="Pawlowska T.E."/>
        </authorList>
    </citation>
    <scope>NUCLEOTIDE SEQUENCE [LARGE SCALE GENOMIC DNA]</scope>
    <source>
        <strain evidence="8 9">ATCC 11559</strain>
    </source>
</reference>
<comment type="subcellular location">
    <subcellularLocation>
        <location evidence="1">Cell membrane</location>
        <topology evidence="1">Multi-pass membrane protein</topology>
    </subcellularLocation>
</comment>
<dbReference type="GO" id="GO:0005886">
    <property type="term" value="C:plasma membrane"/>
    <property type="evidence" value="ECO:0007669"/>
    <property type="project" value="UniProtKB-SubCell"/>
</dbReference>
<keyword evidence="5 6" id="KW-0472">Membrane</keyword>
<evidence type="ECO:0000256" key="4">
    <source>
        <dbReference type="ARBA" id="ARBA00022989"/>
    </source>
</evidence>
<gene>
    <name evidence="8" type="ORF">BCV71DRAFT_95785</name>
</gene>
<feature type="transmembrane region" description="Helical" evidence="6">
    <location>
        <begin position="75"/>
        <end position="97"/>
    </location>
</feature>
<dbReference type="PANTHER" id="PTHR34187">
    <property type="entry name" value="FGR18P"/>
    <property type="match status" value="1"/>
</dbReference>
<keyword evidence="2" id="KW-1003">Cell membrane</keyword>
<dbReference type="Proteomes" id="UP000242381">
    <property type="component" value="Unassembled WGS sequence"/>
</dbReference>
<dbReference type="VEuPathDB" id="FungiDB:BCV72DRAFT_205580"/>
<evidence type="ECO:0000256" key="3">
    <source>
        <dbReference type="ARBA" id="ARBA00022692"/>
    </source>
</evidence>
<feature type="transmembrane region" description="Helical" evidence="6">
    <location>
        <begin position="109"/>
        <end position="130"/>
    </location>
</feature>
<dbReference type="PANTHER" id="PTHR34187:SF2">
    <property type="entry name" value="DUF202 DOMAIN-CONTAINING PROTEIN"/>
    <property type="match status" value="1"/>
</dbReference>
<dbReference type="AlphaFoldDB" id="A0A1X0S6A7"/>
<keyword evidence="4 6" id="KW-1133">Transmembrane helix</keyword>
<dbReference type="Pfam" id="PF02656">
    <property type="entry name" value="DUF202"/>
    <property type="match status" value="1"/>
</dbReference>
<evidence type="ECO:0000256" key="5">
    <source>
        <dbReference type="ARBA" id="ARBA00023136"/>
    </source>
</evidence>
<feature type="domain" description="DUF202" evidence="7">
    <location>
        <begin position="38"/>
        <end position="100"/>
    </location>
</feature>
<evidence type="ECO:0000313" key="8">
    <source>
        <dbReference type="EMBL" id="ORE19806.1"/>
    </source>
</evidence>
<name>A0A1X0S6A7_RHIZD</name>
<keyword evidence="3 6" id="KW-0812">Transmembrane</keyword>
<sequence length="132" mass="15536">MRNRMMHKIYQLIRFYIDTFHAKYSISILLENKQNVSRDHLANERNFLAWTRTSLLFITTAITIMQLYPSFLGKLFGLLCILQSMTCLYLGIVRYYHVQWALQHMYFPASQGAIVILFICILSLFIGLFITA</sequence>
<dbReference type="EMBL" id="KV921304">
    <property type="protein sequence ID" value="ORE19806.1"/>
    <property type="molecule type" value="Genomic_DNA"/>
</dbReference>
<evidence type="ECO:0000256" key="6">
    <source>
        <dbReference type="SAM" id="Phobius"/>
    </source>
</evidence>
<protein>
    <recommendedName>
        <fullName evidence="7">DUF202 domain-containing protein</fullName>
    </recommendedName>
</protein>